<proteinExistence type="predicted"/>
<dbReference type="PROSITE" id="PS51384">
    <property type="entry name" value="FAD_FR"/>
    <property type="match status" value="1"/>
</dbReference>
<feature type="transmembrane region" description="Helical" evidence="13">
    <location>
        <begin position="120"/>
        <end position="139"/>
    </location>
</feature>
<dbReference type="RefSeq" id="WP_052892789.1">
    <property type="nucleotide sequence ID" value="NZ_CP014839.1"/>
</dbReference>
<evidence type="ECO:0000313" key="16">
    <source>
        <dbReference type="Proteomes" id="UP000036700"/>
    </source>
</evidence>
<dbReference type="Gene3D" id="2.40.30.10">
    <property type="entry name" value="Translation factors"/>
    <property type="match status" value="1"/>
</dbReference>
<reference evidence="16" key="1">
    <citation type="submission" date="2015-06" db="EMBL/GenBank/DDBJ databases">
        <authorList>
            <person name="Lim Y.L."/>
            <person name="Ee R."/>
            <person name="Yong D."/>
            <person name="How K.Y."/>
            <person name="Yin W.F."/>
            <person name="Chan K.G."/>
        </authorList>
    </citation>
    <scope>NUCLEOTIDE SEQUENCE [LARGE SCALE GENOMIC DNA]</scope>
    <source>
        <strain evidence="16">DSM 25325</strain>
    </source>
</reference>
<evidence type="ECO:0000256" key="12">
    <source>
        <dbReference type="ARBA" id="ARBA00023136"/>
    </source>
</evidence>
<keyword evidence="12 13" id="KW-0472">Membrane</keyword>
<dbReference type="PRINTS" id="PR00410">
    <property type="entry name" value="PHEHYDRXLASE"/>
</dbReference>
<evidence type="ECO:0000256" key="3">
    <source>
        <dbReference type="ARBA" id="ARBA00022630"/>
    </source>
</evidence>
<dbReference type="PANTHER" id="PTHR47354">
    <property type="entry name" value="NADH OXIDOREDUCTASE HCR"/>
    <property type="match status" value="1"/>
</dbReference>
<keyword evidence="11" id="KW-0411">Iron-sulfur</keyword>
<evidence type="ECO:0000256" key="4">
    <source>
        <dbReference type="ARBA" id="ARBA00022692"/>
    </source>
</evidence>
<feature type="transmembrane region" description="Helical" evidence="13">
    <location>
        <begin position="69"/>
        <end position="87"/>
    </location>
</feature>
<evidence type="ECO:0000256" key="13">
    <source>
        <dbReference type="SAM" id="Phobius"/>
    </source>
</evidence>
<gene>
    <name evidence="15" type="ORF">ABW99_20475</name>
</gene>
<evidence type="ECO:0000256" key="2">
    <source>
        <dbReference type="ARBA" id="ARBA00004141"/>
    </source>
</evidence>
<dbReference type="InterPro" id="IPR017938">
    <property type="entry name" value="Riboflavin_synthase-like_b-brl"/>
</dbReference>
<keyword evidence="4 13" id="KW-0812">Transmembrane</keyword>
<dbReference type="Pfam" id="PF08022">
    <property type="entry name" value="FAD_binding_8"/>
    <property type="match status" value="1"/>
</dbReference>
<dbReference type="InterPro" id="IPR039261">
    <property type="entry name" value="FNR_nucleotide-bd"/>
</dbReference>
<keyword evidence="9" id="KW-0560">Oxidoreductase</keyword>
<dbReference type="PANTHER" id="PTHR47354:SF8">
    <property type="entry name" value="1,2-PHENYLACETYL-COA EPOXIDASE, SUBUNIT E"/>
    <property type="match status" value="1"/>
</dbReference>
<evidence type="ECO:0000256" key="5">
    <source>
        <dbReference type="ARBA" id="ARBA00022714"/>
    </source>
</evidence>
<evidence type="ECO:0000259" key="14">
    <source>
        <dbReference type="PROSITE" id="PS51384"/>
    </source>
</evidence>
<dbReference type="CDD" id="cd06198">
    <property type="entry name" value="FNR_like_3"/>
    <property type="match status" value="1"/>
</dbReference>
<dbReference type="GO" id="GO:0050660">
    <property type="term" value="F:flavin adenine dinucleotide binding"/>
    <property type="evidence" value="ECO:0007669"/>
    <property type="project" value="TreeGrafter"/>
</dbReference>
<evidence type="ECO:0000256" key="10">
    <source>
        <dbReference type="ARBA" id="ARBA00023004"/>
    </source>
</evidence>
<sequence length="423" mass="46545">MVAVLWSLSAPRDLFSAPPSTAVLAREAIVLSGVWAYVLLTLAIVVVMRWRWIEKPLGGLDRCYRLHKWAGIATGAVVLLHCILEWLPDGLARIRTAQSADASRQVGLDWNAATQEMAELANGTLLCALIAIALLRSIPYRWFRKTHRLSALLYLATTWHALLLLPPQLRLTPLGALVGLSALLGGAAAAVSATGGVGRHRRVNGTITWLEAHDGMLEVECTLDTRSLPHRPGQFAYVCFDPAEGPHPFTIAGADPQARKIRFVIKALGDYTGQLARRLALAQPVTIEGPYGGFDFRGTASEQVWVAGGIGLTPFLARLEYLRWLGRRSPSVTFFYCTRDTAKDPYVPRLRALCTQTGVTLVLVDSARQRPLDFEAITAGLHDPAGAELWFCGPARFGAALQRAWRATGLPGRRFHREWFEMR</sequence>
<dbReference type="AlphaFoldDB" id="A0A0G3EUW0"/>
<evidence type="ECO:0000256" key="6">
    <source>
        <dbReference type="ARBA" id="ARBA00022723"/>
    </source>
</evidence>
<dbReference type="OrthoDB" id="9796486at2"/>
<dbReference type="KEGG" id="ptx:ABW99_20475"/>
<dbReference type="GO" id="GO:0016491">
    <property type="term" value="F:oxidoreductase activity"/>
    <property type="evidence" value="ECO:0007669"/>
    <property type="project" value="UniProtKB-KW"/>
</dbReference>
<feature type="transmembrane region" description="Helical" evidence="13">
    <location>
        <begin position="28"/>
        <end position="48"/>
    </location>
</feature>
<feature type="transmembrane region" description="Helical" evidence="13">
    <location>
        <begin position="175"/>
        <end position="197"/>
    </location>
</feature>
<keyword evidence="8 13" id="KW-1133">Transmembrane helix</keyword>
<dbReference type="EMBL" id="CP011568">
    <property type="protein sequence ID" value="AKJ70750.2"/>
    <property type="molecule type" value="Genomic_DNA"/>
</dbReference>
<dbReference type="InterPro" id="IPR013112">
    <property type="entry name" value="FAD-bd_8"/>
</dbReference>
<comment type="cofactor">
    <cofactor evidence="1">
        <name>FAD</name>
        <dbReference type="ChEBI" id="CHEBI:57692"/>
    </cofactor>
</comment>
<organism evidence="15 16">
    <name type="scientific">Pandoraea thiooxydans</name>
    <dbReference type="NCBI Taxonomy" id="445709"/>
    <lineage>
        <taxon>Bacteria</taxon>
        <taxon>Pseudomonadati</taxon>
        <taxon>Pseudomonadota</taxon>
        <taxon>Betaproteobacteria</taxon>
        <taxon>Burkholderiales</taxon>
        <taxon>Burkholderiaceae</taxon>
        <taxon>Pandoraea</taxon>
    </lineage>
</organism>
<evidence type="ECO:0000256" key="9">
    <source>
        <dbReference type="ARBA" id="ARBA00023002"/>
    </source>
</evidence>
<evidence type="ECO:0000256" key="11">
    <source>
        <dbReference type="ARBA" id="ARBA00023014"/>
    </source>
</evidence>
<keyword evidence="7" id="KW-0274">FAD</keyword>
<feature type="transmembrane region" description="Helical" evidence="13">
    <location>
        <begin position="151"/>
        <end position="169"/>
    </location>
</feature>
<keyword evidence="5" id="KW-0001">2Fe-2S</keyword>
<dbReference type="GO" id="GO:0046872">
    <property type="term" value="F:metal ion binding"/>
    <property type="evidence" value="ECO:0007669"/>
    <property type="project" value="UniProtKB-KW"/>
</dbReference>
<feature type="domain" description="FAD-binding FR-type" evidence="14">
    <location>
        <begin position="190"/>
        <end position="297"/>
    </location>
</feature>
<dbReference type="GO" id="GO:0016020">
    <property type="term" value="C:membrane"/>
    <property type="evidence" value="ECO:0007669"/>
    <property type="project" value="UniProtKB-SubCell"/>
</dbReference>
<evidence type="ECO:0000313" key="15">
    <source>
        <dbReference type="EMBL" id="AKJ70750.2"/>
    </source>
</evidence>
<dbReference type="SUPFAM" id="SSF52343">
    <property type="entry name" value="Ferredoxin reductase-like, C-terminal NADP-linked domain"/>
    <property type="match status" value="1"/>
</dbReference>
<evidence type="ECO:0000256" key="8">
    <source>
        <dbReference type="ARBA" id="ARBA00022989"/>
    </source>
</evidence>
<dbReference type="SUPFAM" id="SSF63380">
    <property type="entry name" value="Riboflavin synthase domain-like"/>
    <property type="match status" value="1"/>
</dbReference>
<dbReference type="Pfam" id="PF01794">
    <property type="entry name" value="Ferric_reduct"/>
    <property type="match status" value="1"/>
</dbReference>
<dbReference type="InterPro" id="IPR013130">
    <property type="entry name" value="Fe3_Rdtase_TM_dom"/>
</dbReference>
<name>A0A0G3EUW0_9BURK</name>
<comment type="subcellular location">
    <subcellularLocation>
        <location evidence="2">Membrane</location>
        <topology evidence="2">Multi-pass membrane protein</topology>
    </subcellularLocation>
</comment>
<dbReference type="Proteomes" id="UP000036700">
    <property type="component" value="Chromosome"/>
</dbReference>
<keyword evidence="3" id="KW-0285">Flavoprotein</keyword>
<dbReference type="STRING" id="445709.ABW99_20475"/>
<keyword evidence="6" id="KW-0479">Metal-binding</keyword>
<evidence type="ECO:0000256" key="7">
    <source>
        <dbReference type="ARBA" id="ARBA00022827"/>
    </source>
</evidence>
<dbReference type="GO" id="GO:0051537">
    <property type="term" value="F:2 iron, 2 sulfur cluster binding"/>
    <property type="evidence" value="ECO:0007669"/>
    <property type="project" value="UniProtKB-KW"/>
</dbReference>
<keyword evidence="16" id="KW-1185">Reference proteome</keyword>
<dbReference type="Gene3D" id="3.40.50.80">
    <property type="entry name" value="Nucleotide-binding domain of ferredoxin-NADP reductase (FNR) module"/>
    <property type="match status" value="1"/>
</dbReference>
<protein>
    <recommendedName>
        <fullName evidence="14">FAD-binding FR-type domain-containing protein</fullName>
    </recommendedName>
</protein>
<keyword evidence="10" id="KW-0408">Iron</keyword>
<dbReference type="InterPro" id="IPR017927">
    <property type="entry name" value="FAD-bd_FR_type"/>
</dbReference>
<accession>A0A0G3EUW0</accession>
<evidence type="ECO:0000256" key="1">
    <source>
        <dbReference type="ARBA" id="ARBA00001974"/>
    </source>
</evidence>
<dbReference type="InterPro" id="IPR050415">
    <property type="entry name" value="MRET"/>
</dbReference>